<comment type="caution">
    <text evidence="2">The sequence shown here is derived from an EMBL/GenBank/DDBJ whole genome shotgun (WGS) entry which is preliminary data.</text>
</comment>
<dbReference type="NCBIfam" id="NF038403">
    <property type="entry name" value="perm_prefix_1"/>
    <property type="match status" value="1"/>
</dbReference>
<reference evidence="2 3" key="1">
    <citation type="submission" date="2019-02" db="EMBL/GenBank/DDBJ databases">
        <title>Paenibacillus sp. nov., isolated from surface-sterilized tissue of Thalictrum simplex L.</title>
        <authorList>
            <person name="Tuo L."/>
        </authorList>
    </citation>
    <scope>NUCLEOTIDE SEQUENCE [LARGE SCALE GENOMIC DNA]</scope>
    <source>
        <strain evidence="2 3">N2SHLJ1</strain>
    </source>
</reference>
<dbReference type="PANTHER" id="PTHR47485:SF1">
    <property type="entry name" value="THYLAKOID LUMENAL 17.4 KDA PROTEIN, CHLOROPLASTIC"/>
    <property type="match status" value="1"/>
</dbReference>
<keyword evidence="3" id="KW-1185">Reference proteome</keyword>
<dbReference type="InterPro" id="IPR001646">
    <property type="entry name" value="5peptide_repeat"/>
</dbReference>
<dbReference type="SUPFAM" id="SSF141571">
    <property type="entry name" value="Pentapeptide repeat-like"/>
    <property type="match status" value="1"/>
</dbReference>
<dbReference type="Pfam" id="PF13599">
    <property type="entry name" value="Pentapeptide_4"/>
    <property type="match status" value="1"/>
</dbReference>
<dbReference type="AlphaFoldDB" id="A0A4Q9DSE7"/>
<dbReference type="OrthoDB" id="9812495at2"/>
<proteinExistence type="predicted"/>
<sequence>MSIKLKQYLDDVFAKYEDSRPILELKDELYQDLQEKLNDLKSEGYDEDAAFHRTVNSIGEISELIETIHAKTRELQQIVGMDFSKSNLQNSDLKSVKIHEGKFNYSNLQGSDFSHSDLTNSSFKCSNLDNSKFDGADLTGAEFNKSNLKGASFKNTILNHTVFKYSELAGVVFDHQSFEGTVFDYSGLKGTSFRGAVFKNVSFKTEVKKAIFDGAVMDKPTYAILKGYKANLTNVTVI</sequence>
<keyword evidence="1" id="KW-0677">Repeat</keyword>
<evidence type="ECO:0000256" key="1">
    <source>
        <dbReference type="ARBA" id="ARBA00022737"/>
    </source>
</evidence>
<dbReference type="RefSeq" id="WP_131014643.1">
    <property type="nucleotide sequence ID" value="NZ_SIRE01000012.1"/>
</dbReference>
<accession>A0A4Q9DSE7</accession>
<dbReference type="PANTHER" id="PTHR47485">
    <property type="entry name" value="THYLAKOID LUMENAL 17.4 KDA PROTEIN, CHLOROPLASTIC"/>
    <property type="match status" value="1"/>
</dbReference>
<evidence type="ECO:0000313" key="2">
    <source>
        <dbReference type="EMBL" id="TBL77252.1"/>
    </source>
</evidence>
<dbReference type="Proteomes" id="UP000293142">
    <property type="component" value="Unassembled WGS sequence"/>
</dbReference>
<dbReference type="EMBL" id="SIRE01000012">
    <property type="protein sequence ID" value="TBL77252.1"/>
    <property type="molecule type" value="Genomic_DNA"/>
</dbReference>
<name>A0A4Q9DSE7_9BACL</name>
<dbReference type="InterPro" id="IPR047928">
    <property type="entry name" value="Perm_prefix_1"/>
</dbReference>
<organism evidence="2 3">
    <name type="scientific">Paenibacillus thalictri</name>
    <dbReference type="NCBI Taxonomy" id="2527873"/>
    <lineage>
        <taxon>Bacteria</taxon>
        <taxon>Bacillati</taxon>
        <taxon>Bacillota</taxon>
        <taxon>Bacilli</taxon>
        <taxon>Bacillales</taxon>
        <taxon>Paenibacillaceae</taxon>
        <taxon>Paenibacillus</taxon>
    </lineage>
</organism>
<dbReference type="Gene3D" id="2.160.20.80">
    <property type="entry name" value="E3 ubiquitin-protein ligase SopA"/>
    <property type="match status" value="1"/>
</dbReference>
<protein>
    <submittedName>
        <fullName evidence="2">Pentapeptide repeat-containing protein</fullName>
    </submittedName>
</protein>
<evidence type="ECO:0000313" key="3">
    <source>
        <dbReference type="Proteomes" id="UP000293142"/>
    </source>
</evidence>
<gene>
    <name evidence="2" type="ORF">EYB31_17315</name>
</gene>